<proteinExistence type="predicted"/>
<reference evidence="1 2" key="1">
    <citation type="submission" date="2019-09" db="EMBL/GenBank/DDBJ databases">
        <title>Reversal of blaTEM antimicrobial resistance by CRISPR-Cas9 in clinical E. coli and other Enterobacteriaceae strains.</title>
        <authorList>
            <person name="Tagliaferri T."/>
            <person name="Guimaraes N."/>
            <person name="Pereira M."/>
            <person name="Felicori L."/>
            <person name="Horz H.-P."/>
            <person name="Santos S."/>
            <person name="Mendes T."/>
        </authorList>
    </citation>
    <scope>NUCLEOTIDE SEQUENCE [LARGE SCALE GENOMIC DNA]</scope>
    <source>
        <strain evidence="1 2">E2_blaTEM_MG</strain>
    </source>
</reference>
<protein>
    <submittedName>
        <fullName evidence="1">Glucose-6-phosphate isomerase</fullName>
    </submittedName>
</protein>
<organism evidence="1 2">
    <name type="scientific">Enterobacter hormaechei</name>
    <dbReference type="NCBI Taxonomy" id="158836"/>
    <lineage>
        <taxon>Bacteria</taxon>
        <taxon>Pseudomonadati</taxon>
        <taxon>Pseudomonadota</taxon>
        <taxon>Gammaproteobacteria</taxon>
        <taxon>Enterobacterales</taxon>
        <taxon>Enterobacteriaceae</taxon>
        <taxon>Enterobacter</taxon>
        <taxon>Enterobacter cloacae complex</taxon>
    </lineage>
</organism>
<dbReference type="GO" id="GO:0016853">
    <property type="term" value="F:isomerase activity"/>
    <property type="evidence" value="ECO:0007669"/>
    <property type="project" value="UniProtKB-KW"/>
</dbReference>
<sequence length="35" mass="3653">MNSDIFLPPQLPWATGALAGGPLIRKTPRLPGLPG</sequence>
<keyword evidence="1" id="KW-0413">Isomerase</keyword>
<feature type="non-terminal residue" evidence="1">
    <location>
        <position position="35"/>
    </location>
</feature>
<name>A0A6L3X3Y2_9ENTR</name>
<dbReference type="Proteomes" id="UP000476281">
    <property type="component" value="Unassembled WGS sequence"/>
</dbReference>
<dbReference type="AlphaFoldDB" id="A0A6L3X3Y2"/>
<evidence type="ECO:0000313" key="2">
    <source>
        <dbReference type="Proteomes" id="UP000476281"/>
    </source>
</evidence>
<gene>
    <name evidence="1" type="ORF">F9C29_31320</name>
</gene>
<comment type="caution">
    <text evidence="1">The sequence shown here is derived from an EMBL/GenBank/DDBJ whole genome shotgun (WGS) entry which is preliminary data.</text>
</comment>
<evidence type="ECO:0000313" key="1">
    <source>
        <dbReference type="EMBL" id="KAB2454051.1"/>
    </source>
</evidence>
<accession>A0A6L3X3Y2</accession>
<dbReference type="EMBL" id="WBSZ01002094">
    <property type="protein sequence ID" value="KAB2454051.1"/>
    <property type="molecule type" value="Genomic_DNA"/>
</dbReference>